<evidence type="ECO:0000313" key="11">
    <source>
        <dbReference type="Proteomes" id="UP001165122"/>
    </source>
</evidence>
<dbReference type="InterPro" id="IPR024706">
    <property type="entry name" value="Peroxiredoxin_AhpC-typ"/>
</dbReference>
<dbReference type="GO" id="GO:0042744">
    <property type="term" value="P:hydrogen peroxide catabolic process"/>
    <property type="evidence" value="ECO:0007669"/>
    <property type="project" value="TreeGrafter"/>
</dbReference>
<dbReference type="PIRSF" id="PIRSF000239">
    <property type="entry name" value="AHPC"/>
    <property type="match status" value="1"/>
</dbReference>
<dbReference type="EMBL" id="BRXW01000355">
    <property type="protein sequence ID" value="GMH47223.1"/>
    <property type="molecule type" value="Genomic_DNA"/>
</dbReference>
<evidence type="ECO:0000313" key="10">
    <source>
        <dbReference type="EMBL" id="GMH47223.1"/>
    </source>
</evidence>
<dbReference type="GO" id="GO:0005829">
    <property type="term" value="C:cytosol"/>
    <property type="evidence" value="ECO:0007669"/>
    <property type="project" value="TreeGrafter"/>
</dbReference>
<evidence type="ECO:0000256" key="5">
    <source>
        <dbReference type="ARBA" id="ARBA00023284"/>
    </source>
</evidence>
<dbReference type="PANTHER" id="PTHR10681:SF176">
    <property type="entry name" value="THIOREDOXIN DOMAIN-CONTAINING PROTEIN"/>
    <property type="match status" value="1"/>
</dbReference>
<dbReference type="InterPro" id="IPR019479">
    <property type="entry name" value="Peroxiredoxin_C"/>
</dbReference>
<keyword evidence="11" id="KW-1185">Reference proteome</keyword>
<keyword evidence="4" id="KW-1015">Disulfide bond</keyword>
<evidence type="ECO:0000256" key="8">
    <source>
        <dbReference type="SAM" id="SignalP"/>
    </source>
</evidence>
<dbReference type="Gene3D" id="3.40.30.10">
    <property type="entry name" value="Glutaredoxin"/>
    <property type="match status" value="1"/>
</dbReference>
<keyword evidence="5 6" id="KW-0676">Redox-active center</keyword>
<feature type="domain" description="Thioredoxin" evidence="9">
    <location>
        <begin position="33"/>
        <end position="198"/>
    </location>
</feature>
<gene>
    <name evidence="10" type="ORF">TrLO_g8660</name>
</gene>
<dbReference type="CDD" id="cd03015">
    <property type="entry name" value="PRX_Typ2cys"/>
    <property type="match status" value="1"/>
</dbReference>
<dbReference type="GO" id="GO:0008379">
    <property type="term" value="F:thioredoxin peroxidase activity"/>
    <property type="evidence" value="ECO:0007669"/>
    <property type="project" value="TreeGrafter"/>
</dbReference>
<name>A0A9W7DL99_9STRA</name>
<dbReference type="AlphaFoldDB" id="A0A9W7DL99"/>
<sequence length="233" mass="25312">MRSFLAALLALTTLSSVASQSFLTGDAPAPRIPLPREKAPAFSAKAVLHDDFTQVSLSDYTEKSQWLVLFFYPFDYTFVCPTEIRSFSDNAAKFAEMNTGVAGVSTDSHHTHLSWTRTSRENGGVGPLNIPLVSDTGKKISYDYGVLITDSNDDMFGAALRGVFIIDPTGTVRSVIINDDGAGRNVDEVIRTVQALQYSDSHEGEGCPANWTPGSKTIKTNADGAKEFFESWA</sequence>
<keyword evidence="3 6" id="KW-0560">Oxidoreductase</keyword>
<proteinExistence type="inferred from homology"/>
<dbReference type="InterPro" id="IPR013766">
    <property type="entry name" value="Thioredoxin_domain"/>
</dbReference>
<keyword evidence="6" id="KW-0575">Peroxidase</keyword>
<dbReference type="Pfam" id="PF10417">
    <property type="entry name" value="1-cysPrx_C"/>
    <property type="match status" value="1"/>
</dbReference>
<dbReference type="GO" id="GO:0006979">
    <property type="term" value="P:response to oxidative stress"/>
    <property type="evidence" value="ECO:0007669"/>
    <property type="project" value="TreeGrafter"/>
</dbReference>
<protein>
    <recommendedName>
        <fullName evidence="9">Thioredoxin domain-containing protein</fullName>
    </recommendedName>
</protein>
<keyword evidence="2" id="KW-0963">Cytoplasm</keyword>
<evidence type="ECO:0000259" key="9">
    <source>
        <dbReference type="PROSITE" id="PS51352"/>
    </source>
</evidence>
<dbReference type="SUPFAM" id="SSF52833">
    <property type="entry name" value="Thioredoxin-like"/>
    <property type="match status" value="1"/>
</dbReference>
<dbReference type="InterPro" id="IPR000866">
    <property type="entry name" value="AhpC/TSA"/>
</dbReference>
<comment type="similarity">
    <text evidence="6">Belongs to the peroxiredoxin family.</text>
</comment>
<dbReference type="Pfam" id="PF00578">
    <property type="entry name" value="AhpC-TSA"/>
    <property type="match status" value="1"/>
</dbReference>
<dbReference type="PANTHER" id="PTHR10681">
    <property type="entry name" value="THIOREDOXIN PEROXIDASE"/>
    <property type="match status" value="1"/>
</dbReference>
<comment type="subcellular location">
    <subcellularLocation>
        <location evidence="1">Cytoplasm</location>
    </subcellularLocation>
</comment>
<feature type="chain" id="PRO_5040867860" description="Thioredoxin domain-containing protein" evidence="8">
    <location>
        <begin position="20"/>
        <end position="233"/>
    </location>
</feature>
<comment type="caution">
    <text evidence="10">The sequence shown here is derived from an EMBL/GenBank/DDBJ whole genome shotgun (WGS) entry which is preliminary data.</text>
</comment>
<dbReference type="OrthoDB" id="185659at2759"/>
<accession>A0A9W7DL99</accession>
<keyword evidence="6" id="KW-0049">Antioxidant</keyword>
<evidence type="ECO:0000256" key="2">
    <source>
        <dbReference type="ARBA" id="ARBA00022490"/>
    </source>
</evidence>
<keyword evidence="8" id="KW-0732">Signal</keyword>
<dbReference type="InterPro" id="IPR050217">
    <property type="entry name" value="Peroxiredoxin"/>
</dbReference>
<organism evidence="10 11">
    <name type="scientific">Triparma laevis f. longispina</name>
    <dbReference type="NCBI Taxonomy" id="1714387"/>
    <lineage>
        <taxon>Eukaryota</taxon>
        <taxon>Sar</taxon>
        <taxon>Stramenopiles</taxon>
        <taxon>Ochrophyta</taxon>
        <taxon>Bolidophyceae</taxon>
        <taxon>Parmales</taxon>
        <taxon>Triparmaceae</taxon>
        <taxon>Triparma</taxon>
    </lineage>
</organism>
<dbReference type="InterPro" id="IPR036249">
    <property type="entry name" value="Thioredoxin-like_sf"/>
</dbReference>
<feature type="signal peptide" evidence="8">
    <location>
        <begin position="1"/>
        <end position="19"/>
    </location>
</feature>
<comment type="function">
    <text evidence="6">Thiol-specific peroxidase that catalyzes the reduction of hydrogen peroxide and organic hydroperoxides to water and alcohols, respectively.</text>
</comment>
<evidence type="ECO:0000256" key="3">
    <source>
        <dbReference type="ARBA" id="ARBA00023002"/>
    </source>
</evidence>
<dbReference type="FunFam" id="3.40.30.10:FF:000002">
    <property type="entry name" value="Alkyl hydroperoxide reductase C"/>
    <property type="match status" value="1"/>
</dbReference>
<feature type="active site" description="Cysteine sulfenic acid (-SOH) intermediate; for peroxidase activity" evidence="7">
    <location>
        <position position="80"/>
    </location>
</feature>
<dbReference type="GO" id="GO:0045454">
    <property type="term" value="P:cell redox homeostasis"/>
    <property type="evidence" value="ECO:0007669"/>
    <property type="project" value="TreeGrafter"/>
</dbReference>
<dbReference type="PROSITE" id="PS51352">
    <property type="entry name" value="THIOREDOXIN_2"/>
    <property type="match status" value="1"/>
</dbReference>
<dbReference type="GO" id="GO:0033554">
    <property type="term" value="P:cellular response to stress"/>
    <property type="evidence" value="ECO:0007669"/>
    <property type="project" value="TreeGrafter"/>
</dbReference>
<reference evidence="11" key="1">
    <citation type="journal article" date="2023" name="Commun. Biol.">
        <title>Genome analysis of Parmales, the sister group of diatoms, reveals the evolutionary specialization of diatoms from phago-mixotrophs to photoautotrophs.</title>
        <authorList>
            <person name="Ban H."/>
            <person name="Sato S."/>
            <person name="Yoshikawa S."/>
            <person name="Yamada K."/>
            <person name="Nakamura Y."/>
            <person name="Ichinomiya M."/>
            <person name="Sato N."/>
            <person name="Blanc-Mathieu R."/>
            <person name="Endo H."/>
            <person name="Kuwata A."/>
            <person name="Ogata H."/>
        </authorList>
    </citation>
    <scope>NUCLEOTIDE SEQUENCE [LARGE SCALE GENOMIC DNA]</scope>
    <source>
        <strain evidence="11">NIES 3700</strain>
    </source>
</reference>
<evidence type="ECO:0000256" key="6">
    <source>
        <dbReference type="PIRNR" id="PIRNR000239"/>
    </source>
</evidence>
<dbReference type="Proteomes" id="UP001165122">
    <property type="component" value="Unassembled WGS sequence"/>
</dbReference>
<evidence type="ECO:0000256" key="4">
    <source>
        <dbReference type="ARBA" id="ARBA00023157"/>
    </source>
</evidence>
<evidence type="ECO:0000256" key="7">
    <source>
        <dbReference type="PIRSR" id="PIRSR000239-1"/>
    </source>
</evidence>
<evidence type="ECO:0000256" key="1">
    <source>
        <dbReference type="ARBA" id="ARBA00004496"/>
    </source>
</evidence>